<evidence type="ECO:0000256" key="10">
    <source>
        <dbReference type="ARBA" id="ARBA00032441"/>
    </source>
</evidence>
<dbReference type="EMBL" id="SMAH01000002">
    <property type="protein sequence ID" value="TCS99486.1"/>
    <property type="molecule type" value="Genomic_DNA"/>
</dbReference>
<evidence type="ECO:0000256" key="1">
    <source>
        <dbReference type="ARBA" id="ARBA00004496"/>
    </source>
</evidence>
<dbReference type="RefSeq" id="WP_132961628.1">
    <property type="nucleotide sequence ID" value="NZ_DAIPFN010000007.1"/>
</dbReference>
<proteinExistence type="inferred from homology"/>
<keyword evidence="4" id="KW-0963">Cytoplasm</keyword>
<comment type="subcellular location">
    <subcellularLocation>
        <location evidence="1">Cytoplasm</location>
    </subcellularLocation>
</comment>
<keyword evidence="6" id="KW-0479">Metal-binding</keyword>
<evidence type="ECO:0000256" key="6">
    <source>
        <dbReference type="ARBA" id="ARBA00022723"/>
    </source>
</evidence>
<dbReference type="Gene3D" id="3.40.50.300">
    <property type="entry name" value="P-loop containing nucleotide triphosphate hydrolases"/>
    <property type="match status" value="1"/>
</dbReference>
<protein>
    <recommendedName>
        <fullName evidence="3">tRNA threonylcarbamoyladenosine biosynthesis protein TsaE</fullName>
    </recommendedName>
    <alternativeName>
        <fullName evidence="10">t(6)A37 threonylcarbamoyladenosine biosynthesis protein TsaE</fullName>
    </alternativeName>
</protein>
<dbReference type="Proteomes" id="UP000295536">
    <property type="component" value="Unassembled WGS sequence"/>
</dbReference>
<dbReference type="OrthoDB" id="9800307at2"/>
<dbReference type="PANTHER" id="PTHR33540:SF2">
    <property type="entry name" value="TRNA THREONYLCARBAMOYLADENOSINE BIOSYNTHESIS PROTEIN TSAE"/>
    <property type="match status" value="1"/>
</dbReference>
<dbReference type="Pfam" id="PF02367">
    <property type="entry name" value="TsaE"/>
    <property type="match status" value="1"/>
</dbReference>
<keyword evidence="8" id="KW-0067">ATP-binding</keyword>
<comment type="similarity">
    <text evidence="2">Belongs to the TsaE family.</text>
</comment>
<evidence type="ECO:0000313" key="12">
    <source>
        <dbReference type="EMBL" id="TSE21986.1"/>
    </source>
</evidence>
<dbReference type="GO" id="GO:0005737">
    <property type="term" value="C:cytoplasm"/>
    <property type="evidence" value="ECO:0007669"/>
    <property type="project" value="UniProtKB-SubCell"/>
</dbReference>
<keyword evidence="9" id="KW-0460">Magnesium</keyword>
<dbReference type="InterPro" id="IPR003442">
    <property type="entry name" value="T6A_TsaE"/>
</dbReference>
<keyword evidence="14" id="KW-1185">Reference proteome</keyword>
<evidence type="ECO:0000313" key="13">
    <source>
        <dbReference type="Proteomes" id="UP000295536"/>
    </source>
</evidence>
<dbReference type="SUPFAM" id="SSF52540">
    <property type="entry name" value="P-loop containing nucleoside triphosphate hydrolases"/>
    <property type="match status" value="1"/>
</dbReference>
<dbReference type="EMBL" id="VJNC01000008">
    <property type="protein sequence ID" value="TSE21986.1"/>
    <property type="molecule type" value="Genomic_DNA"/>
</dbReference>
<evidence type="ECO:0000256" key="3">
    <source>
        <dbReference type="ARBA" id="ARBA00019010"/>
    </source>
</evidence>
<sequence>MHDDDQPPRAQHTWHHLDEEALATLAQRLAAWLRADPGRANLRLTLHGELGAGKTTWTRHLLRALGVQGRIQSPTYALVEPYEVTLGTTAVTVMHADLYRLSDPREWLDAGLAELMDAPGLKLVEWPERAGRLLGTVDVALHLQHDDDHHRHLTWQARTAAGEAALLALRSTP</sequence>
<evidence type="ECO:0000256" key="7">
    <source>
        <dbReference type="ARBA" id="ARBA00022741"/>
    </source>
</evidence>
<evidence type="ECO:0000256" key="2">
    <source>
        <dbReference type="ARBA" id="ARBA00007599"/>
    </source>
</evidence>
<dbReference type="AlphaFoldDB" id="A0A4R3LNG3"/>
<dbReference type="PANTHER" id="PTHR33540">
    <property type="entry name" value="TRNA THREONYLCARBAMOYLADENOSINE BIOSYNTHESIS PROTEIN TSAE"/>
    <property type="match status" value="1"/>
</dbReference>
<dbReference type="Proteomes" id="UP000315577">
    <property type="component" value="Unassembled WGS sequence"/>
</dbReference>
<name>A0A4R3LNG3_9BURK</name>
<accession>A0A4R3LNG3</accession>
<dbReference type="GO" id="GO:0005524">
    <property type="term" value="F:ATP binding"/>
    <property type="evidence" value="ECO:0007669"/>
    <property type="project" value="UniProtKB-KW"/>
</dbReference>
<dbReference type="NCBIfam" id="TIGR00150">
    <property type="entry name" value="T6A_YjeE"/>
    <property type="match status" value="1"/>
</dbReference>
<dbReference type="GO" id="GO:0046872">
    <property type="term" value="F:metal ion binding"/>
    <property type="evidence" value="ECO:0007669"/>
    <property type="project" value="UniProtKB-KW"/>
</dbReference>
<dbReference type="InterPro" id="IPR027417">
    <property type="entry name" value="P-loop_NTPase"/>
</dbReference>
<comment type="caution">
    <text evidence="11">The sequence shown here is derived from an EMBL/GenBank/DDBJ whole genome shotgun (WGS) entry which is preliminary data.</text>
</comment>
<evidence type="ECO:0000256" key="8">
    <source>
        <dbReference type="ARBA" id="ARBA00022840"/>
    </source>
</evidence>
<keyword evidence="5" id="KW-0819">tRNA processing</keyword>
<evidence type="ECO:0000313" key="11">
    <source>
        <dbReference type="EMBL" id="TCS99486.1"/>
    </source>
</evidence>
<evidence type="ECO:0000313" key="14">
    <source>
        <dbReference type="Proteomes" id="UP000315577"/>
    </source>
</evidence>
<reference evidence="12 14" key="2">
    <citation type="submission" date="2019-07" db="EMBL/GenBank/DDBJ databases">
        <title>Tepidimonas ignava SPS-1037 draft genome.</title>
        <authorList>
            <person name="Da Costa M.S."/>
            <person name="Froufe H.J.C."/>
            <person name="Egas C."/>
            <person name="Albuquerque L."/>
        </authorList>
    </citation>
    <scope>NUCLEOTIDE SEQUENCE [LARGE SCALE GENOMIC DNA]</scope>
    <source>
        <strain evidence="12 14">SPS-1037</strain>
    </source>
</reference>
<reference evidence="11 13" key="1">
    <citation type="submission" date="2019-03" db="EMBL/GenBank/DDBJ databases">
        <title>Genomic Encyclopedia of Type Strains, Phase IV (KMG-IV): sequencing the most valuable type-strain genomes for metagenomic binning, comparative biology and taxonomic classification.</title>
        <authorList>
            <person name="Goeker M."/>
        </authorList>
    </citation>
    <scope>NUCLEOTIDE SEQUENCE [LARGE SCALE GENOMIC DNA]</scope>
    <source>
        <strain evidence="11 13">DSM 12034</strain>
    </source>
</reference>
<dbReference type="GO" id="GO:0002949">
    <property type="term" value="P:tRNA threonylcarbamoyladenosine modification"/>
    <property type="evidence" value="ECO:0007669"/>
    <property type="project" value="InterPro"/>
</dbReference>
<evidence type="ECO:0000256" key="9">
    <source>
        <dbReference type="ARBA" id="ARBA00022842"/>
    </source>
</evidence>
<gene>
    <name evidence="12" type="primary">tsaE</name>
    <name evidence="11" type="ORF">EDC36_102163</name>
    <name evidence="12" type="ORF">Tigna_01440</name>
</gene>
<evidence type="ECO:0000256" key="5">
    <source>
        <dbReference type="ARBA" id="ARBA00022694"/>
    </source>
</evidence>
<organism evidence="11 13">
    <name type="scientific">Tepidimonas ignava</name>
    <dbReference type="NCBI Taxonomy" id="114249"/>
    <lineage>
        <taxon>Bacteria</taxon>
        <taxon>Pseudomonadati</taxon>
        <taxon>Pseudomonadota</taxon>
        <taxon>Betaproteobacteria</taxon>
        <taxon>Burkholderiales</taxon>
        <taxon>Tepidimonas</taxon>
    </lineage>
</organism>
<keyword evidence="7" id="KW-0547">Nucleotide-binding</keyword>
<evidence type="ECO:0000256" key="4">
    <source>
        <dbReference type="ARBA" id="ARBA00022490"/>
    </source>
</evidence>